<evidence type="ECO:0000313" key="8">
    <source>
        <dbReference type="Proteomes" id="UP000236642"/>
    </source>
</evidence>
<comment type="caution">
    <text evidence="7">The sequence shown here is derived from an EMBL/GenBank/DDBJ whole genome shotgun (WGS) entry which is preliminary data.</text>
</comment>
<feature type="domain" description="RanBP2-type" evidence="6">
    <location>
        <begin position="32"/>
        <end position="56"/>
    </location>
</feature>
<reference evidence="8" key="1">
    <citation type="submission" date="2017-09" db="EMBL/GenBank/DDBJ databases">
        <title>Metaegenomics of thermophilic ammonia-oxidizing enrichment culture.</title>
        <authorList>
            <person name="Kato S."/>
            <person name="Suzuki K."/>
        </authorList>
    </citation>
    <scope>NUCLEOTIDE SEQUENCE [LARGE SCALE GENOMIC DNA]</scope>
</reference>
<evidence type="ECO:0000256" key="2">
    <source>
        <dbReference type="ARBA" id="ARBA00022771"/>
    </source>
</evidence>
<feature type="transmembrane region" description="Helical" evidence="5">
    <location>
        <begin position="690"/>
        <end position="709"/>
    </location>
</feature>
<dbReference type="AlphaFoldDB" id="A0A2H5Y8A6"/>
<evidence type="ECO:0000259" key="6">
    <source>
        <dbReference type="SMART" id="SM00547"/>
    </source>
</evidence>
<gene>
    <name evidence="7" type="ORF">HRbin22_01899</name>
</gene>
<keyword evidence="1" id="KW-0479">Metal-binding</keyword>
<evidence type="ECO:0000256" key="4">
    <source>
        <dbReference type="SAM" id="MobiDB-lite"/>
    </source>
</evidence>
<accession>A0A2H5Y8A6</accession>
<protein>
    <recommendedName>
        <fullName evidence="6">RanBP2-type domain-containing protein</fullName>
    </recommendedName>
</protein>
<sequence>MKPCPICGAPNPEDQTTCEQCGASLISVSVEGGVLCPVCGYRNPSGTIFCEQCGARLESAAMEAAEGPLGEAAPEAEAVGMDWVAALEELFPEIPSEAPPPAPEPTPAGAGEEKAPPAPAEPEERPGAEPPSTPPWEWLEEEPAPPAPEPVPWAAAVEETPSVFEPEGPPEEGSILPFEGIPPEIPELWPLTAPMEEEPGSFPSPDVPSIPEGEELPFPWLEMPGEALEQGPEASPSGTAPFIEWPLEPEGEPPTPSQALPFVGVPPERTEEIPERPAESKEAIAEAPYEPFEAWRLEEALTAEEIPSEEALPAQASVFLVQEELPAEAPSAPADVPPFTDLEAVLAGMPEWLQTLQPVPEEEAQAPAEAIPAIEPAVETRGPLAGLMDVLPLNGRLAEIQGPAARLRSEPAPELLTRAQAWQSLLDQGLNFILGERAAEPVPAGLAATLERWLLFALLIGALILGLYWPLPFFQPALLMPPADFLARLDQAPSGGIALIAVDYGPDRAAELEPYLQRILERLTARGVRVLTVSLSPWGAAQAAQVIQARPDYGERVVHLGYYPGQEVGVVRLLTRPLGQLRADYRGRPLQGLPVARDFGEDLLAARVDLVVLITGSPDALRGWIQQARGVLPPEVPVIAAVGANLAPYVAPYRESGQLHAVAIGLRDALLLDGPVPEGSPAFFDLQAQTVLQVSVIVLIGIGLAIRLLRRPVEVHE</sequence>
<name>A0A2H5Y8A6_9CHLR</name>
<dbReference type="InterPro" id="IPR001876">
    <property type="entry name" value="Znf_RanBP2"/>
</dbReference>
<dbReference type="InterPro" id="IPR025874">
    <property type="entry name" value="DZR"/>
</dbReference>
<feature type="compositionally biased region" description="Pro residues" evidence="4">
    <location>
        <begin position="97"/>
        <end position="106"/>
    </location>
</feature>
<feature type="domain" description="RanBP2-type" evidence="6">
    <location>
        <begin position="3"/>
        <end position="24"/>
    </location>
</feature>
<keyword evidence="5" id="KW-0472">Membrane</keyword>
<evidence type="ECO:0000256" key="3">
    <source>
        <dbReference type="ARBA" id="ARBA00022833"/>
    </source>
</evidence>
<organism evidence="7 8">
    <name type="scientific">Candidatus Thermoflexus japonica</name>
    <dbReference type="NCBI Taxonomy" id="2035417"/>
    <lineage>
        <taxon>Bacteria</taxon>
        <taxon>Bacillati</taxon>
        <taxon>Chloroflexota</taxon>
        <taxon>Thermoflexia</taxon>
        <taxon>Thermoflexales</taxon>
        <taxon>Thermoflexaceae</taxon>
        <taxon>Thermoflexus</taxon>
    </lineage>
</organism>
<evidence type="ECO:0000256" key="1">
    <source>
        <dbReference type="ARBA" id="ARBA00022723"/>
    </source>
</evidence>
<dbReference type="EMBL" id="BEHY01000055">
    <property type="protein sequence ID" value="GBD09641.1"/>
    <property type="molecule type" value="Genomic_DNA"/>
</dbReference>
<feature type="region of interest" description="Disordered" evidence="4">
    <location>
        <begin position="94"/>
        <end position="152"/>
    </location>
</feature>
<keyword evidence="2" id="KW-0863">Zinc-finger</keyword>
<dbReference type="Proteomes" id="UP000236642">
    <property type="component" value="Unassembled WGS sequence"/>
</dbReference>
<dbReference type="GO" id="GO:0008270">
    <property type="term" value="F:zinc ion binding"/>
    <property type="evidence" value="ECO:0007669"/>
    <property type="project" value="UniProtKB-KW"/>
</dbReference>
<evidence type="ECO:0000313" key="7">
    <source>
        <dbReference type="EMBL" id="GBD09641.1"/>
    </source>
</evidence>
<evidence type="ECO:0000256" key="5">
    <source>
        <dbReference type="SAM" id="Phobius"/>
    </source>
</evidence>
<feature type="region of interest" description="Disordered" evidence="4">
    <location>
        <begin position="196"/>
        <end position="218"/>
    </location>
</feature>
<keyword evidence="5" id="KW-0812">Transmembrane</keyword>
<dbReference type="SMART" id="SM00547">
    <property type="entry name" value="ZnF_RBZ"/>
    <property type="match status" value="2"/>
</dbReference>
<proteinExistence type="predicted"/>
<keyword evidence="3" id="KW-0862">Zinc</keyword>
<keyword evidence="5" id="KW-1133">Transmembrane helix</keyword>
<dbReference type="Pfam" id="PF12773">
    <property type="entry name" value="DZR"/>
    <property type="match status" value="1"/>
</dbReference>